<dbReference type="EMBL" id="JBHRUG010000019">
    <property type="protein sequence ID" value="MFC3283866.1"/>
    <property type="molecule type" value="Genomic_DNA"/>
</dbReference>
<keyword evidence="5" id="KW-1185">Reference proteome</keyword>
<organism evidence="4 5">
    <name type="scientific">Litchfieldella rifensis</name>
    <dbReference type="NCBI Taxonomy" id="762643"/>
    <lineage>
        <taxon>Bacteria</taxon>
        <taxon>Pseudomonadati</taxon>
        <taxon>Pseudomonadota</taxon>
        <taxon>Gammaproteobacteria</taxon>
        <taxon>Oceanospirillales</taxon>
        <taxon>Halomonadaceae</taxon>
        <taxon>Litchfieldella</taxon>
    </lineage>
</organism>
<feature type="domain" description="Transposase InsH N-terminal" evidence="3">
    <location>
        <begin position="18"/>
        <end position="111"/>
    </location>
</feature>
<dbReference type="InterPro" id="IPR008490">
    <property type="entry name" value="Transposase_InsH_N"/>
</dbReference>
<proteinExistence type="predicted"/>
<feature type="region of interest" description="Disordered" evidence="2">
    <location>
        <begin position="212"/>
        <end position="232"/>
    </location>
</feature>
<evidence type="ECO:0000256" key="2">
    <source>
        <dbReference type="SAM" id="MobiDB-lite"/>
    </source>
</evidence>
<evidence type="ECO:0000256" key="1">
    <source>
        <dbReference type="SAM" id="Coils"/>
    </source>
</evidence>
<dbReference type="Proteomes" id="UP001595579">
    <property type="component" value="Unassembled WGS sequence"/>
</dbReference>
<gene>
    <name evidence="4" type="ORF">ACFOEV_09625</name>
</gene>
<sequence>MRHLQGQPRSQTSLLPPSIEEYVPEDHPVRVIDAFVDSLDVVELGFDKAHTAATGRRPYHPGDLLKLYLYAYLNQTSSSRRLEKECHRNLEVLWLMKQLAPDFKTIADFRKDNGQAIKRVYRQFVLFCKQAGLVSGPLVAIDGSKFKAAASKDQAVTRKQLEKQLGQLEQKIARYLGELAKSDQQTETDLDRDKVNDALAYLHSHKSELQDELKALVDNDQSRPAGPSRTPG</sequence>
<dbReference type="PANTHER" id="PTHR33408:SF2">
    <property type="entry name" value="TRANSPOSASE DDE DOMAIN-CONTAINING PROTEIN"/>
    <property type="match status" value="1"/>
</dbReference>
<evidence type="ECO:0000313" key="5">
    <source>
        <dbReference type="Proteomes" id="UP001595579"/>
    </source>
</evidence>
<dbReference type="PANTHER" id="PTHR33408">
    <property type="entry name" value="TRANSPOSASE"/>
    <property type="match status" value="1"/>
</dbReference>
<dbReference type="Pfam" id="PF05598">
    <property type="entry name" value="DUF772"/>
    <property type="match status" value="1"/>
</dbReference>
<protein>
    <submittedName>
        <fullName evidence="4">Transposase</fullName>
    </submittedName>
</protein>
<comment type="caution">
    <text evidence="4">The sequence shown here is derived from an EMBL/GenBank/DDBJ whole genome shotgun (WGS) entry which is preliminary data.</text>
</comment>
<dbReference type="RefSeq" id="WP_386773284.1">
    <property type="nucleotide sequence ID" value="NZ_JBHRUG010000019.1"/>
</dbReference>
<name>A0ABV7LNX8_9GAMM</name>
<feature type="compositionally biased region" description="Basic and acidic residues" evidence="2">
    <location>
        <begin position="212"/>
        <end position="221"/>
    </location>
</feature>
<keyword evidence="1" id="KW-0175">Coiled coil</keyword>
<feature type="coiled-coil region" evidence="1">
    <location>
        <begin position="151"/>
        <end position="185"/>
    </location>
</feature>
<accession>A0ABV7LNX8</accession>
<evidence type="ECO:0000259" key="3">
    <source>
        <dbReference type="Pfam" id="PF05598"/>
    </source>
</evidence>
<reference evidence="5" key="1">
    <citation type="journal article" date="2019" name="Int. J. Syst. Evol. Microbiol.">
        <title>The Global Catalogue of Microorganisms (GCM) 10K type strain sequencing project: providing services to taxonomists for standard genome sequencing and annotation.</title>
        <authorList>
            <consortium name="The Broad Institute Genomics Platform"/>
            <consortium name="The Broad Institute Genome Sequencing Center for Infectious Disease"/>
            <person name="Wu L."/>
            <person name="Ma J."/>
        </authorList>
    </citation>
    <scope>NUCLEOTIDE SEQUENCE [LARGE SCALE GENOMIC DNA]</scope>
    <source>
        <strain evidence="5">CECT 7698</strain>
    </source>
</reference>
<evidence type="ECO:0000313" key="4">
    <source>
        <dbReference type="EMBL" id="MFC3283866.1"/>
    </source>
</evidence>